<accession>A0A371ES65</accession>
<dbReference type="Proteomes" id="UP000257109">
    <property type="component" value="Unassembled WGS sequence"/>
</dbReference>
<reference evidence="1" key="1">
    <citation type="submission" date="2018-05" db="EMBL/GenBank/DDBJ databases">
        <title>Draft genome of Mucuna pruriens seed.</title>
        <authorList>
            <person name="Nnadi N.E."/>
            <person name="Vos R."/>
            <person name="Hasami M.H."/>
            <person name="Devisetty U.K."/>
            <person name="Aguiy J.C."/>
        </authorList>
    </citation>
    <scope>NUCLEOTIDE SEQUENCE [LARGE SCALE GENOMIC DNA]</scope>
    <source>
        <strain evidence="1">JCA_2017</strain>
    </source>
</reference>
<keyword evidence="2" id="KW-1185">Reference proteome</keyword>
<sequence length="108" mass="12499">MQHNYAPLCTVVHHTQIKAAHGRAPFCMPMQATKETHFTYKAKDQCKSVEEQQGSIWGINLIVCTHRIYTEDDYKPRALPQRYLNPNVKEVVKGEVLRLYENSRGILD</sequence>
<dbReference type="EMBL" id="QJKJ01012388">
    <property type="protein sequence ID" value="RDX68796.1"/>
    <property type="molecule type" value="Genomic_DNA"/>
</dbReference>
<protein>
    <submittedName>
        <fullName evidence="1">Uncharacterized protein</fullName>
    </submittedName>
</protein>
<evidence type="ECO:0000313" key="2">
    <source>
        <dbReference type="Proteomes" id="UP000257109"/>
    </source>
</evidence>
<name>A0A371ES65_MUCPR</name>
<organism evidence="1 2">
    <name type="scientific">Mucuna pruriens</name>
    <name type="common">Velvet bean</name>
    <name type="synonym">Dolichos pruriens</name>
    <dbReference type="NCBI Taxonomy" id="157652"/>
    <lineage>
        <taxon>Eukaryota</taxon>
        <taxon>Viridiplantae</taxon>
        <taxon>Streptophyta</taxon>
        <taxon>Embryophyta</taxon>
        <taxon>Tracheophyta</taxon>
        <taxon>Spermatophyta</taxon>
        <taxon>Magnoliopsida</taxon>
        <taxon>eudicotyledons</taxon>
        <taxon>Gunneridae</taxon>
        <taxon>Pentapetalae</taxon>
        <taxon>rosids</taxon>
        <taxon>fabids</taxon>
        <taxon>Fabales</taxon>
        <taxon>Fabaceae</taxon>
        <taxon>Papilionoideae</taxon>
        <taxon>50 kb inversion clade</taxon>
        <taxon>NPAAA clade</taxon>
        <taxon>indigoferoid/millettioid clade</taxon>
        <taxon>Phaseoleae</taxon>
        <taxon>Mucuna</taxon>
    </lineage>
</organism>
<dbReference type="OrthoDB" id="1738562at2759"/>
<proteinExistence type="predicted"/>
<dbReference type="AlphaFoldDB" id="A0A371ES65"/>
<gene>
    <name evidence="1" type="ORF">CR513_52178</name>
</gene>
<evidence type="ECO:0000313" key="1">
    <source>
        <dbReference type="EMBL" id="RDX68796.1"/>
    </source>
</evidence>
<comment type="caution">
    <text evidence="1">The sequence shown here is derived from an EMBL/GenBank/DDBJ whole genome shotgun (WGS) entry which is preliminary data.</text>
</comment>
<feature type="non-terminal residue" evidence="1">
    <location>
        <position position="1"/>
    </location>
</feature>